<protein>
    <submittedName>
        <fullName evidence="3">Transmembrane protein</fullName>
    </submittedName>
</protein>
<dbReference type="EMBL" id="JARAOO010000006">
    <property type="protein sequence ID" value="KAJ7964375.1"/>
    <property type="molecule type" value="Genomic_DNA"/>
</dbReference>
<dbReference type="Proteomes" id="UP001163823">
    <property type="component" value="Chromosome 6"/>
</dbReference>
<dbReference type="PANTHER" id="PTHR35107:SF2">
    <property type="entry name" value="EXPRESSED PROTEIN"/>
    <property type="match status" value="1"/>
</dbReference>
<keyword evidence="1 3" id="KW-0812">Transmembrane</keyword>
<keyword evidence="1" id="KW-0472">Membrane</keyword>
<reference evidence="3" key="1">
    <citation type="journal article" date="2023" name="Science">
        <title>Elucidation of the pathway for biosynthesis of saponin adjuvants from the soapbark tree.</title>
        <authorList>
            <person name="Reed J."/>
            <person name="Orme A."/>
            <person name="El-Demerdash A."/>
            <person name="Owen C."/>
            <person name="Martin L.B.B."/>
            <person name="Misra R.C."/>
            <person name="Kikuchi S."/>
            <person name="Rejzek M."/>
            <person name="Martin A.C."/>
            <person name="Harkess A."/>
            <person name="Leebens-Mack J."/>
            <person name="Louveau T."/>
            <person name="Stephenson M.J."/>
            <person name="Osbourn A."/>
        </authorList>
    </citation>
    <scope>NUCLEOTIDE SEQUENCE</scope>
    <source>
        <strain evidence="3">S10</strain>
    </source>
</reference>
<feature type="transmembrane region" description="Helical" evidence="1">
    <location>
        <begin position="141"/>
        <end position="166"/>
    </location>
</feature>
<feature type="signal peptide" evidence="2">
    <location>
        <begin position="1"/>
        <end position="28"/>
    </location>
</feature>
<evidence type="ECO:0000256" key="1">
    <source>
        <dbReference type="SAM" id="Phobius"/>
    </source>
</evidence>
<organism evidence="3 4">
    <name type="scientific">Quillaja saponaria</name>
    <name type="common">Soap bark tree</name>
    <dbReference type="NCBI Taxonomy" id="32244"/>
    <lineage>
        <taxon>Eukaryota</taxon>
        <taxon>Viridiplantae</taxon>
        <taxon>Streptophyta</taxon>
        <taxon>Embryophyta</taxon>
        <taxon>Tracheophyta</taxon>
        <taxon>Spermatophyta</taxon>
        <taxon>Magnoliopsida</taxon>
        <taxon>eudicotyledons</taxon>
        <taxon>Gunneridae</taxon>
        <taxon>Pentapetalae</taxon>
        <taxon>rosids</taxon>
        <taxon>fabids</taxon>
        <taxon>Fabales</taxon>
        <taxon>Quillajaceae</taxon>
        <taxon>Quillaja</taxon>
    </lineage>
</organism>
<proteinExistence type="predicted"/>
<dbReference type="AlphaFoldDB" id="A0AAD7LWH0"/>
<sequence>MASKTQPLLRLQIAILLGVLSFSISATARPCKTLFVSSYSFSFNQPSIHHSDSHHFSDQDPSSGFVTIFTEIRPLKPIFINNNDKPTLAMEIFDDRSRLYQNFYDRSIEEGAGTQSRKSQLGPFGLSSYDFSSLRDRTKDILSVVVALLFGVGCGALTAATMYLVWSLFSNRYEYRSFDDYGNEDDNNEELDSPKKMGYVKIPAAESVPVTVASPAKEATSTHPKFNFTQLQNSWSAMTMLLSLTSILLDRISC</sequence>
<keyword evidence="1" id="KW-1133">Transmembrane helix</keyword>
<evidence type="ECO:0000256" key="2">
    <source>
        <dbReference type="SAM" id="SignalP"/>
    </source>
</evidence>
<name>A0AAD7LWH0_QUISA</name>
<feature type="chain" id="PRO_5042297332" evidence="2">
    <location>
        <begin position="29"/>
        <end position="254"/>
    </location>
</feature>
<evidence type="ECO:0000313" key="3">
    <source>
        <dbReference type="EMBL" id="KAJ7964375.1"/>
    </source>
</evidence>
<evidence type="ECO:0000313" key="4">
    <source>
        <dbReference type="Proteomes" id="UP001163823"/>
    </source>
</evidence>
<dbReference type="PANTHER" id="PTHR35107">
    <property type="entry name" value="EXPRESSED PROTEIN"/>
    <property type="match status" value="1"/>
</dbReference>
<comment type="caution">
    <text evidence="3">The sequence shown here is derived from an EMBL/GenBank/DDBJ whole genome shotgun (WGS) entry which is preliminary data.</text>
</comment>
<keyword evidence="2" id="KW-0732">Signal</keyword>
<accession>A0AAD7LWH0</accession>
<dbReference type="KEGG" id="qsa:O6P43_014204"/>
<gene>
    <name evidence="3" type="ORF">O6P43_014204</name>
</gene>
<keyword evidence="4" id="KW-1185">Reference proteome</keyword>